<proteinExistence type="predicted"/>
<name>A0ACC0D2I1_9PEZI</name>
<dbReference type="EMBL" id="MU394311">
    <property type="protein sequence ID" value="KAI6086925.1"/>
    <property type="molecule type" value="Genomic_DNA"/>
</dbReference>
<organism evidence="1 2">
    <name type="scientific">Hypoxylon rubiginosum</name>
    <dbReference type="NCBI Taxonomy" id="110542"/>
    <lineage>
        <taxon>Eukaryota</taxon>
        <taxon>Fungi</taxon>
        <taxon>Dikarya</taxon>
        <taxon>Ascomycota</taxon>
        <taxon>Pezizomycotina</taxon>
        <taxon>Sordariomycetes</taxon>
        <taxon>Xylariomycetidae</taxon>
        <taxon>Xylariales</taxon>
        <taxon>Hypoxylaceae</taxon>
        <taxon>Hypoxylon</taxon>
    </lineage>
</organism>
<comment type="caution">
    <text evidence="1">The sequence shown here is derived from an EMBL/GenBank/DDBJ whole genome shotgun (WGS) entry which is preliminary data.</text>
</comment>
<dbReference type="Proteomes" id="UP001497680">
    <property type="component" value="Unassembled WGS sequence"/>
</dbReference>
<evidence type="ECO:0000313" key="2">
    <source>
        <dbReference type="Proteomes" id="UP001497680"/>
    </source>
</evidence>
<sequence length="410" mass="44168">MAPTKTIVVLGAGVAGLSIAHFLVARILPEQPDLRVILVSPLTHFYFNLASVRFVLPGRDASMAEDRYLFPIAERFAGYPHAERFRFVAGSATQLHPERSAVTVTANGDGEDAEGEEIEFEYHTLIIATGTGYSGGMPWKALGSTEQTRAAIAQLQSQIGAAKSIVVGGAGATGVEFAGELGAAYGKRNQKKITILSTDPLPLEARLKESVRTFAKKELEKLNVEFVGNARMLSVTPAASNKDKKEIAIEVTDASGKKTNKTVTADLFIPTYGMLFNTSFAPASMHSPENPGRLLQNADLRARDFKNIFVLGDAGSLEPPQAVAAEAQTRHLMKQLRTYFAGGTIETYYTPEKDKIMFAATVGPSRGTGQIGTFQPPSFLIWWLKGRYLGTNHAANFATGIGSSNGAWPK</sequence>
<keyword evidence="2" id="KW-1185">Reference proteome</keyword>
<accession>A0ACC0D2I1</accession>
<protein>
    <submittedName>
        <fullName evidence="1">FAD/NAD(P)-binding domain-containing protein</fullName>
    </submittedName>
</protein>
<evidence type="ECO:0000313" key="1">
    <source>
        <dbReference type="EMBL" id="KAI6086925.1"/>
    </source>
</evidence>
<reference evidence="1 2" key="1">
    <citation type="journal article" date="2022" name="New Phytol.">
        <title>Ecological generalism drives hyperdiversity of secondary metabolite gene clusters in xylarialean endophytes.</title>
        <authorList>
            <person name="Franco M.E.E."/>
            <person name="Wisecaver J.H."/>
            <person name="Arnold A.E."/>
            <person name="Ju Y.M."/>
            <person name="Slot J.C."/>
            <person name="Ahrendt S."/>
            <person name="Moore L.P."/>
            <person name="Eastman K.E."/>
            <person name="Scott K."/>
            <person name="Konkel Z."/>
            <person name="Mondo S.J."/>
            <person name="Kuo A."/>
            <person name="Hayes R.D."/>
            <person name="Haridas S."/>
            <person name="Andreopoulos B."/>
            <person name="Riley R."/>
            <person name="LaButti K."/>
            <person name="Pangilinan J."/>
            <person name="Lipzen A."/>
            <person name="Amirebrahimi M."/>
            <person name="Yan J."/>
            <person name="Adam C."/>
            <person name="Keymanesh K."/>
            <person name="Ng V."/>
            <person name="Louie K."/>
            <person name="Northen T."/>
            <person name="Drula E."/>
            <person name="Henrissat B."/>
            <person name="Hsieh H.M."/>
            <person name="Youens-Clark K."/>
            <person name="Lutzoni F."/>
            <person name="Miadlikowska J."/>
            <person name="Eastwood D.C."/>
            <person name="Hamelin R.C."/>
            <person name="Grigoriev I.V."/>
            <person name="U'Ren J.M."/>
        </authorList>
    </citation>
    <scope>NUCLEOTIDE SEQUENCE [LARGE SCALE GENOMIC DNA]</scope>
    <source>
        <strain evidence="1 2">ER1909</strain>
    </source>
</reference>
<gene>
    <name evidence="1" type="ORF">F4821DRAFT_120184</name>
</gene>